<name>A0A6J4QKS2_9ACTN</name>
<protein>
    <submittedName>
        <fullName evidence="1">Uncharacterized protein</fullName>
    </submittedName>
</protein>
<proteinExistence type="predicted"/>
<dbReference type="AlphaFoldDB" id="A0A6J4QKS2"/>
<gene>
    <name evidence="1" type="ORF">AVDCRST_MAG37-2008</name>
</gene>
<evidence type="ECO:0000313" key="1">
    <source>
        <dbReference type="EMBL" id="CAA9447785.1"/>
    </source>
</evidence>
<reference evidence="1" key="1">
    <citation type="submission" date="2020-02" db="EMBL/GenBank/DDBJ databases">
        <authorList>
            <person name="Meier V. D."/>
        </authorList>
    </citation>
    <scope>NUCLEOTIDE SEQUENCE</scope>
    <source>
        <strain evidence="1">AVDCRST_MAG37</strain>
    </source>
</reference>
<dbReference type="EMBL" id="CADCVD010000095">
    <property type="protein sequence ID" value="CAA9447785.1"/>
    <property type="molecule type" value="Genomic_DNA"/>
</dbReference>
<sequence>MSVLPGRGPSDELGLRPTLFVLGRKAAGNFAGRCEQDMRHEEFAEQAARKLEDIAEAISEDELPIGGVITAMRANELRVAARVVRVLSQAETKKEEAPAPRGAFVEVT</sequence>
<accession>A0A6J4QKS2</accession>
<organism evidence="1">
    <name type="scientific">uncultured Rubrobacteraceae bacterium</name>
    <dbReference type="NCBI Taxonomy" id="349277"/>
    <lineage>
        <taxon>Bacteria</taxon>
        <taxon>Bacillati</taxon>
        <taxon>Actinomycetota</taxon>
        <taxon>Rubrobacteria</taxon>
        <taxon>Rubrobacterales</taxon>
        <taxon>Rubrobacteraceae</taxon>
        <taxon>environmental samples</taxon>
    </lineage>
</organism>